<proteinExistence type="predicted"/>
<accession>A0A6N3Z6Y6</accession>
<dbReference type="RefSeq" id="WP_155657883.1">
    <property type="nucleotide sequence ID" value="NZ_WOBO01000043.1"/>
</dbReference>
<dbReference type="Proteomes" id="UP000435323">
    <property type="component" value="Unassembled WGS sequence"/>
</dbReference>
<gene>
    <name evidence="1" type="ORF">GNP77_19610</name>
</gene>
<dbReference type="AlphaFoldDB" id="A0A6N3Z6Y6"/>
<reference evidence="1 2" key="1">
    <citation type="submission" date="2019-11" db="EMBL/GenBank/DDBJ databases">
        <title>Using colonization assays and comparative genomics to discover symbiosis behaviors and factors in Vibrio fischeri.</title>
        <authorList>
            <person name="Bongrand C."/>
            <person name="Moriano-Gutierrez S."/>
            <person name="Arevalo P."/>
            <person name="Mcfall-Ngai M."/>
            <person name="Visick K."/>
            <person name="Polz M.F."/>
            <person name="Ruby E.G."/>
        </authorList>
    </citation>
    <scope>NUCLEOTIDE SEQUENCE [LARGE SCALE GENOMIC DNA]</scope>
    <source>
        <strain evidence="2">emors.3.2</strain>
    </source>
</reference>
<protein>
    <submittedName>
        <fullName evidence="1">DUF2513 domain-containing protein</fullName>
    </submittedName>
</protein>
<evidence type="ECO:0000313" key="2">
    <source>
        <dbReference type="Proteomes" id="UP000435323"/>
    </source>
</evidence>
<comment type="caution">
    <text evidence="1">The sequence shown here is derived from an EMBL/GenBank/DDBJ whole genome shotgun (WGS) entry which is preliminary data.</text>
</comment>
<name>A0A6N3Z6Y6_ALIFS</name>
<sequence length="147" mass="16140">MNNKVVMKIDLEYTKDLLDLIVNDGAVDFNIGQDHFLSLQSDDGKKNKLAFHLEILADQGYIENSCTKGNDIGVQRFGLDTIKIKKIPLRLTASGHQFASDLGKSGVIDTLTRSFKDAGPSEVIKIVCALAKQIADKKLASFLDESN</sequence>
<dbReference type="EMBL" id="WOBO01000043">
    <property type="protein sequence ID" value="MUK47554.1"/>
    <property type="molecule type" value="Genomic_DNA"/>
</dbReference>
<evidence type="ECO:0000313" key="1">
    <source>
        <dbReference type="EMBL" id="MUK47554.1"/>
    </source>
</evidence>
<organism evidence="1 2">
    <name type="scientific">Aliivibrio fischeri</name>
    <name type="common">Vibrio fischeri</name>
    <dbReference type="NCBI Taxonomy" id="668"/>
    <lineage>
        <taxon>Bacteria</taxon>
        <taxon>Pseudomonadati</taxon>
        <taxon>Pseudomonadota</taxon>
        <taxon>Gammaproteobacteria</taxon>
        <taxon>Vibrionales</taxon>
        <taxon>Vibrionaceae</taxon>
        <taxon>Aliivibrio</taxon>
    </lineage>
</organism>